<proteinExistence type="predicted"/>
<dbReference type="AlphaFoldDB" id="U6KFX5"/>
<gene>
    <name evidence="2" type="ORF">EMH_0029420</name>
</gene>
<evidence type="ECO:0000256" key="1">
    <source>
        <dbReference type="SAM" id="MobiDB-lite"/>
    </source>
</evidence>
<feature type="compositionally biased region" description="Basic residues" evidence="1">
    <location>
        <begin position="188"/>
        <end position="210"/>
    </location>
</feature>
<evidence type="ECO:0000313" key="3">
    <source>
        <dbReference type="Proteomes" id="UP000030744"/>
    </source>
</evidence>
<dbReference type="VEuPathDB" id="ToxoDB:EMH_0029420"/>
<reference evidence="2" key="1">
    <citation type="submission" date="2013-10" db="EMBL/GenBank/DDBJ databases">
        <title>Genomic analysis of the causative agents of coccidiosis in chickens.</title>
        <authorList>
            <person name="Reid A.J."/>
            <person name="Blake D."/>
            <person name="Billington K."/>
            <person name="Browne H."/>
            <person name="Dunn M."/>
            <person name="Hung S."/>
            <person name="Kawahara F."/>
            <person name="Miranda-Saavedra D."/>
            <person name="Mourier T."/>
            <person name="Nagra H."/>
            <person name="Otto T.D."/>
            <person name="Rawlings N."/>
            <person name="Sanchez A."/>
            <person name="Sanders M."/>
            <person name="Subramaniam C."/>
            <person name="Tay Y."/>
            <person name="Dear P."/>
            <person name="Doerig C."/>
            <person name="Gruber A."/>
            <person name="Parkinson J."/>
            <person name="Shirley M."/>
            <person name="Wan K.L."/>
            <person name="Berriman M."/>
            <person name="Tomley F."/>
            <person name="Pain A."/>
        </authorList>
    </citation>
    <scope>NUCLEOTIDE SEQUENCE [LARGE SCALE GENOMIC DNA]</scope>
    <source>
        <strain evidence="2">Houghton</strain>
    </source>
</reference>
<keyword evidence="3" id="KW-1185">Reference proteome</keyword>
<dbReference type="OrthoDB" id="347165at2759"/>
<feature type="compositionally biased region" description="Basic and acidic residues" evidence="1">
    <location>
        <begin position="70"/>
        <end position="89"/>
    </location>
</feature>
<dbReference type="GeneID" id="60403923"/>
<dbReference type="RefSeq" id="XP_037877990.1">
    <property type="nucleotide sequence ID" value="XM_038022136.1"/>
</dbReference>
<sequence length="210" mass="24144">MEEAAAEELGTDTGIVRCRIGDYVKEPTGSKEVPMADVITRHVKQVADFNKALEKRRLWKKREKELEAKHEDTWGVLKSEGRTKERTKSPDIVSSSAKRVLDSIVVEGVDEDVVKRVKEKVAREFGSVDVHAAIRQRIAKQKEARQLQLQNDVSDAWMPDRFYTEELKQVKRSLTPVASDSESDSKGSKKKKKRKKEKKKRKKSKKKRKD</sequence>
<organism evidence="2 3">
    <name type="scientific">Eimeria mitis</name>
    <dbReference type="NCBI Taxonomy" id="44415"/>
    <lineage>
        <taxon>Eukaryota</taxon>
        <taxon>Sar</taxon>
        <taxon>Alveolata</taxon>
        <taxon>Apicomplexa</taxon>
        <taxon>Conoidasida</taxon>
        <taxon>Coccidia</taxon>
        <taxon>Eucoccidiorida</taxon>
        <taxon>Eimeriorina</taxon>
        <taxon>Eimeriidae</taxon>
        <taxon>Eimeria</taxon>
    </lineage>
</organism>
<reference evidence="2" key="2">
    <citation type="submission" date="2013-10" db="EMBL/GenBank/DDBJ databases">
        <authorList>
            <person name="Aslett M."/>
        </authorList>
    </citation>
    <scope>NUCLEOTIDE SEQUENCE [LARGE SCALE GENOMIC DNA]</scope>
    <source>
        <strain evidence="2">Houghton</strain>
    </source>
</reference>
<evidence type="ECO:0000313" key="2">
    <source>
        <dbReference type="EMBL" id="CDJ35701.1"/>
    </source>
</evidence>
<protein>
    <submittedName>
        <fullName evidence="2">Uncharacterized protein</fullName>
    </submittedName>
</protein>
<feature type="region of interest" description="Disordered" evidence="1">
    <location>
        <begin position="172"/>
        <end position="210"/>
    </location>
</feature>
<dbReference type="Proteomes" id="UP000030744">
    <property type="component" value="Unassembled WGS sequence"/>
</dbReference>
<dbReference type="EMBL" id="HG732202">
    <property type="protein sequence ID" value="CDJ35701.1"/>
    <property type="molecule type" value="Genomic_DNA"/>
</dbReference>
<feature type="region of interest" description="Disordered" evidence="1">
    <location>
        <begin position="70"/>
        <end position="94"/>
    </location>
</feature>
<accession>U6KFX5</accession>
<name>U6KFX5_9EIME</name>